<accession>A0AB34KRK8</accession>
<evidence type="ECO:0000313" key="5">
    <source>
        <dbReference type="Proteomes" id="UP000803884"/>
    </source>
</evidence>
<gene>
    <name evidence="4" type="ORF">WHR41_05271</name>
</gene>
<organism evidence="4 5">
    <name type="scientific">Cladosporium halotolerans</name>
    <dbReference type="NCBI Taxonomy" id="1052096"/>
    <lineage>
        <taxon>Eukaryota</taxon>
        <taxon>Fungi</taxon>
        <taxon>Dikarya</taxon>
        <taxon>Ascomycota</taxon>
        <taxon>Pezizomycotina</taxon>
        <taxon>Dothideomycetes</taxon>
        <taxon>Dothideomycetidae</taxon>
        <taxon>Cladosporiales</taxon>
        <taxon>Cladosporiaceae</taxon>
        <taxon>Cladosporium</taxon>
    </lineage>
</organism>
<dbReference type="FunFam" id="1.10.220.150:FF:000010">
    <property type="entry name" value="Stromal membrane-associated protein"/>
    <property type="match status" value="1"/>
</dbReference>
<dbReference type="InterPro" id="IPR037278">
    <property type="entry name" value="ARFGAP/RecO"/>
</dbReference>
<dbReference type="Gene3D" id="1.10.220.150">
    <property type="entry name" value="Arf GTPase activating protein"/>
    <property type="match status" value="1"/>
</dbReference>
<keyword evidence="5" id="KW-1185">Reference proteome</keyword>
<keyword evidence="1" id="KW-0863">Zinc-finger</keyword>
<dbReference type="Pfam" id="PF01412">
    <property type="entry name" value="ArfGap"/>
    <property type="match status" value="1"/>
</dbReference>
<feature type="region of interest" description="Disordered" evidence="2">
    <location>
        <begin position="151"/>
        <end position="560"/>
    </location>
</feature>
<evidence type="ECO:0000256" key="2">
    <source>
        <dbReference type="SAM" id="MobiDB-lite"/>
    </source>
</evidence>
<name>A0AB34KRK8_9PEZI</name>
<dbReference type="InterPro" id="IPR038508">
    <property type="entry name" value="ArfGAP_dom_sf"/>
</dbReference>
<dbReference type="GO" id="GO:0005737">
    <property type="term" value="C:cytoplasm"/>
    <property type="evidence" value="ECO:0007669"/>
    <property type="project" value="TreeGrafter"/>
</dbReference>
<dbReference type="GO" id="GO:0008270">
    <property type="term" value="F:zinc ion binding"/>
    <property type="evidence" value="ECO:0007669"/>
    <property type="project" value="UniProtKB-KW"/>
</dbReference>
<dbReference type="Proteomes" id="UP000803884">
    <property type="component" value="Unassembled WGS sequence"/>
</dbReference>
<dbReference type="AlphaFoldDB" id="A0AB34KRK8"/>
<feature type="compositionally biased region" description="Low complexity" evidence="2">
    <location>
        <begin position="198"/>
        <end position="208"/>
    </location>
</feature>
<dbReference type="SMART" id="SM00105">
    <property type="entry name" value="ArfGap"/>
    <property type="match status" value="1"/>
</dbReference>
<feature type="compositionally biased region" description="Polar residues" evidence="2">
    <location>
        <begin position="335"/>
        <end position="349"/>
    </location>
</feature>
<dbReference type="InterPro" id="IPR051718">
    <property type="entry name" value="ARF_GTPase-activating"/>
</dbReference>
<feature type="compositionally biased region" description="Polar residues" evidence="2">
    <location>
        <begin position="389"/>
        <end position="411"/>
    </location>
</feature>
<feature type="compositionally biased region" description="Low complexity" evidence="2">
    <location>
        <begin position="264"/>
        <end position="284"/>
    </location>
</feature>
<dbReference type="GO" id="GO:0005096">
    <property type="term" value="F:GTPase activator activity"/>
    <property type="evidence" value="ECO:0007669"/>
    <property type="project" value="InterPro"/>
</dbReference>
<feature type="domain" description="Arf-GAP" evidence="3">
    <location>
        <begin position="13"/>
        <end position="123"/>
    </location>
</feature>
<feature type="compositionally biased region" description="Low complexity" evidence="2">
    <location>
        <begin position="531"/>
        <end position="540"/>
    </location>
</feature>
<evidence type="ECO:0000259" key="3">
    <source>
        <dbReference type="PROSITE" id="PS50115"/>
    </source>
</evidence>
<dbReference type="PANTHER" id="PTHR45705:SF1">
    <property type="entry name" value="FI20236P1"/>
    <property type="match status" value="1"/>
</dbReference>
<protein>
    <recommendedName>
        <fullName evidence="3">Arf-GAP domain-containing protein</fullName>
    </recommendedName>
</protein>
<dbReference type="PANTHER" id="PTHR45705">
    <property type="entry name" value="FI20236P1"/>
    <property type="match status" value="1"/>
</dbReference>
<feature type="compositionally biased region" description="Low complexity" evidence="2">
    <location>
        <begin position="361"/>
        <end position="374"/>
    </location>
</feature>
<dbReference type="RefSeq" id="XP_069229526.1">
    <property type="nucleotide sequence ID" value="XM_069373876.1"/>
</dbReference>
<dbReference type="PROSITE" id="PS50115">
    <property type="entry name" value="ARFGAP"/>
    <property type="match status" value="1"/>
</dbReference>
<dbReference type="CDD" id="cd08839">
    <property type="entry name" value="ArfGap_SMAP"/>
    <property type="match status" value="1"/>
</dbReference>
<comment type="caution">
    <text evidence="4">The sequence shown here is derived from an EMBL/GenBank/DDBJ whole genome shotgun (WGS) entry which is preliminary data.</text>
</comment>
<feature type="compositionally biased region" description="Polar residues" evidence="2">
    <location>
        <begin position="312"/>
        <end position="326"/>
    </location>
</feature>
<sequence>MSRRPADRSAQNQATLKQLVKLESNKTCADCKRNKHPRWASWNIGVFICIRCSGIHRSMGVHISRVKSVDLDSWTDEQLASMLRWGNGRANKYWENKLAPGHVPNEAKIENFIRTKYDSRRWVMDGPMPDPNTLDDGTADDDVPLNVVREKATMGRSGSLRNVSASAAPLPQPPRKPQVDLFGDLEEAAPVRPSTTEPAVRAAPSKAPAAPPKQTRPGESLLGMDFFGPSQSAPPRPSSATSGATTPAATGRADLKNSILSLYASAPKPAAPAQQPQHRQQPSSNMDFFGGMQSPPPQTQLAAKMDPFAGMTSPNAAPSKPQSSNMDLFGGMQSPPITSPVQQQSNSNLFGGMQSPPPVSAAPKPQAAAPKPQSNADFFGGMQSPPLPTASSFSSLASPTGHTTQKSSLSGGSFFDPKPAPPPKDFSPPRQQAMPAAAPAAAPKPSTFGMESLSISGANSNPWGSDNAWAQPDPAPAPAPAKAPVSQPTQAPQPVQDDDDFGGWSHASPVRTHAAPAAATPQDEFGGWSHASPPRTAAAPAPAPKQNFGGQDDLFGNVWG</sequence>
<dbReference type="InterPro" id="IPR001164">
    <property type="entry name" value="ArfGAP_dom"/>
</dbReference>
<feature type="compositionally biased region" description="Low complexity" evidence="2">
    <location>
        <begin position="238"/>
        <end position="252"/>
    </location>
</feature>
<dbReference type="SUPFAM" id="SSF57863">
    <property type="entry name" value="ArfGap/RecO-like zinc finger"/>
    <property type="match status" value="1"/>
</dbReference>
<evidence type="ECO:0000256" key="1">
    <source>
        <dbReference type="PROSITE-ProRule" id="PRU00288"/>
    </source>
</evidence>
<feature type="compositionally biased region" description="Polar residues" evidence="2">
    <location>
        <begin position="453"/>
        <end position="464"/>
    </location>
</feature>
<keyword evidence="1" id="KW-0479">Metal-binding</keyword>
<evidence type="ECO:0000313" key="4">
    <source>
        <dbReference type="EMBL" id="KAL1586421.1"/>
    </source>
</evidence>
<proteinExistence type="predicted"/>
<feature type="compositionally biased region" description="Low complexity" evidence="2">
    <location>
        <begin position="428"/>
        <end position="445"/>
    </location>
</feature>
<keyword evidence="1" id="KW-0862">Zinc</keyword>
<reference evidence="4 5" key="1">
    <citation type="journal article" date="2020" name="Microbiol. Resour. Announc.">
        <title>Draft Genome Sequence of a Cladosporium Species Isolated from the Mesophotic Ascidian Didemnum maculosum.</title>
        <authorList>
            <person name="Gioti A."/>
            <person name="Siaperas R."/>
            <person name="Nikolaivits E."/>
            <person name="Le Goff G."/>
            <person name="Ouazzani J."/>
            <person name="Kotoulas G."/>
            <person name="Topakas E."/>
        </authorList>
    </citation>
    <scope>NUCLEOTIDE SEQUENCE [LARGE SCALE GENOMIC DNA]</scope>
    <source>
        <strain evidence="4 5">TM138-S3</strain>
    </source>
</reference>
<dbReference type="InterPro" id="IPR044732">
    <property type="entry name" value="ArfGAP_SMAP1-like"/>
</dbReference>
<dbReference type="EMBL" id="JAAQHG020000014">
    <property type="protein sequence ID" value="KAL1586421.1"/>
    <property type="molecule type" value="Genomic_DNA"/>
</dbReference>
<dbReference type="PRINTS" id="PR00405">
    <property type="entry name" value="REVINTRACTNG"/>
</dbReference>
<dbReference type="GeneID" id="96006714"/>